<dbReference type="PANTHER" id="PTHR37955:SF1">
    <property type="entry name" value="DEP DOMAIN-CONTAINING PROTEIN"/>
    <property type="match status" value="1"/>
</dbReference>
<comment type="caution">
    <text evidence="6">The sequence shown here is derived from an EMBL/GenBank/DDBJ whole genome shotgun (WGS) entry which is preliminary data.</text>
</comment>
<feature type="transmembrane region" description="Helical" evidence="5">
    <location>
        <begin position="280"/>
        <end position="304"/>
    </location>
</feature>
<dbReference type="PANTHER" id="PTHR37955">
    <property type="entry name" value="TELLURITE RESISTANCE PROTEIN TEHA"/>
    <property type="match status" value="1"/>
</dbReference>
<accession>A0ABQ2WLL1</accession>
<evidence type="ECO:0000256" key="2">
    <source>
        <dbReference type="ARBA" id="ARBA00022692"/>
    </source>
</evidence>
<dbReference type="Pfam" id="PF03595">
    <property type="entry name" value="SLAC1"/>
    <property type="match status" value="1"/>
</dbReference>
<keyword evidence="3 5" id="KW-1133">Transmembrane helix</keyword>
<organism evidence="6 7">
    <name type="scientific">Alishewanella tabrizica</name>
    <dbReference type="NCBI Taxonomy" id="671278"/>
    <lineage>
        <taxon>Bacteria</taxon>
        <taxon>Pseudomonadati</taxon>
        <taxon>Pseudomonadota</taxon>
        <taxon>Gammaproteobacteria</taxon>
        <taxon>Alteromonadales</taxon>
        <taxon>Alteromonadaceae</taxon>
        <taxon>Alishewanella</taxon>
    </lineage>
</organism>
<evidence type="ECO:0000256" key="4">
    <source>
        <dbReference type="ARBA" id="ARBA00023136"/>
    </source>
</evidence>
<name>A0ABQ2WLL1_9ALTE</name>
<dbReference type="InterPro" id="IPR004695">
    <property type="entry name" value="SLAC1/Mae1/Ssu1/TehA"/>
</dbReference>
<dbReference type="EMBL" id="BMYR01000006">
    <property type="protein sequence ID" value="GGW60992.1"/>
    <property type="molecule type" value="Genomic_DNA"/>
</dbReference>
<evidence type="ECO:0000256" key="1">
    <source>
        <dbReference type="ARBA" id="ARBA00004141"/>
    </source>
</evidence>
<feature type="transmembrane region" description="Helical" evidence="5">
    <location>
        <begin position="98"/>
        <end position="116"/>
    </location>
</feature>
<evidence type="ECO:0000256" key="3">
    <source>
        <dbReference type="ARBA" id="ARBA00022989"/>
    </source>
</evidence>
<feature type="transmembrane region" description="Helical" evidence="5">
    <location>
        <begin position="72"/>
        <end position="92"/>
    </location>
</feature>
<evidence type="ECO:0000313" key="7">
    <source>
        <dbReference type="Proteomes" id="UP000634667"/>
    </source>
</evidence>
<gene>
    <name evidence="6" type="ORF">GCM10008111_16430</name>
</gene>
<dbReference type="CDD" id="cd09325">
    <property type="entry name" value="TDT_C4-dicarb_trans"/>
    <property type="match status" value="1"/>
</dbReference>
<dbReference type="RefSeq" id="WP_189482363.1">
    <property type="nucleotide sequence ID" value="NZ_BMYR01000006.1"/>
</dbReference>
<feature type="transmembrane region" description="Helical" evidence="5">
    <location>
        <begin position="128"/>
        <end position="146"/>
    </location>
</feature>
<evidence type="ECO:0000313" key="6">
    <source>
        <dbReference type="EMBL" id="GGW60992.1"/>
    </source>
</evidence>
<proteinExistence type="predicted"/>
<protein>
    <submittedName>
        <fullName evidence="6">Tellurite resistance protein</fullName>
    </submittedName>
</protein>
<dbReference type="Gene3D" id="1.50.10.150">
    <property type="entry name" value="Voltage-dependent anion channel"/>
    <property type="match status" value="1"/>
</dbReference>
<dbReference type="Proteomes" id="UP000634667">
    <property type="component" value="Unassembled WGS sequence"/>
</dbReference>
<feature type="transmembrane region" description="Helical" evidence="5">
    <location>
        <begin position="247"/>
        <end position="268"/>
    </location>
</feature>
<reference evidence="7" key="1">
    <citation type="journal article" date="2019" name="Int. J. Syst. Evol. Microbiol.">
        <title>The Global Catalogue of Microorganisms (GCM) 10K type strain sequencing project: providing services to taxonomists for standard genome sequencing and annotation.</title>
        <authorList>
            <consortium name="The Broad Institute Genomics Platform"/>
            <consortium name="The Broad Institute Genome Sequencing Center for Infectious Disease"/>
            <person name="Wu L."/>
            <person name="Ma J."/>
        </authorList>
    </citation>
    <scope>NUCLEOTIDE SEQUENCE [LARGE SCALE GENOMIC DNA]</scope>
    <source>
        <strain evidence="7">KCTC 23723</strain>
    </source>
</reference>
<dbReference type="InterPro" id="IPR052951">
    <property type="entry name" value="Tellurite_res_ion_channel"/>
</dbReference>
<feature type="transmembrane region" description="Helical" evidence="5">
    <location>
        <begin position="158"/>
        <end position="177"/>
    </location>
</feature>
<evidence type="ECO:0000256" key="5">
    <source>
        <dbReference type="SAM" id="Phobius"/>
    </source>
</evidence>
<feature type="transmembrane region" description="Helical" evidence="5">
    <location>
        <begin position="189"/>
        <end position="208"/>
    </location>
</feature>
<dbReference type="InterPro" id="IPR038665">
    <property type="entry name" value="Voltage-dep_anion_channel_sf"/>
</dbReference>
<keyword evidence="2 5" id="KW-0812">Transmembrane</keyword>
<keyword evidence="4 5" id="KW-0472">Membrane</keyword>
<comment type="subcellular location">
    <subcellularLocation>
        <location evidence="1">Membrane</location>
        <topology evidence="1">Multi-pass membrane protein</topology>
    </subcellularLocation>
</comment>
<feature type="transmembrane region" description="Helical" evidence="5">
    <location>
        <begin position="38"/>
        <end position="60"/>
    </location>
</feature>
<sequence length="318" mass="34438">MPTILQRSQHIPSPLAALALGLASLGWCLDTALQLDGMVQRASALLACGLVALVVLKFCVNPHVLRQELAHPILGSVLPTLAMALMIVSVALPASIALPLWCGAVLVHSSLFVAFLRYRLPNLQLSQLIPGWFVPPIGIVTAVATSPDAISPQVIASLFWFGFIAYLLMLPIMLYRLRYGGQLPAAAKPSFAILAAPASLCLTGYLSFAINPSAWLVLPLLLLALLMTAIIYVALPSLLRLPFTPAFAAYTFPLVIGATALFKASAVLQQWQWSQFATMVYWLAYVELLIATLVCSYVAYRFVLFTVIAPQRQKVLPV</sequence>
<feature type="transmembrane region" description="Helical" evidence="5">
    <location>
        <begin position="214"/>
        <end position="235"/>
    </location>
</feature>
<keyword evidence="7" id="KW-1185">Reference proteome</keyword>